<reference evidence="2 3" key="1">
    <citation type="submission" date="2021-08" db="EMBL/GenBank/DDBJ databases">
        <title>Caldovatus sediminis gen. nov., sp. nov., a moderately thermophilic bacterium isolated from a hot spring.</title>
        <authorList>
            <person name="Hu C.-J."/>
            <person name="Li W.-J."/>
            <person name="Xian W.-D."/>
        </authorList>
    </citation>
    <scope>NUCLEOTIDE SEQUENCE [LARGE SCALE GENOMIC DNA]</scope>
    <source>
        <strain evidence="2 3">SYSU G05006</strain>
    </source>
</reference>
<evidence type="ECO:0000313" key="2">
    <source>
        <dbReference type="EMBL" id="MBW8270454.1"/>
    </source>
</evidence>
<sequence length="46" mass="4868">MPTASVAAAASEPSRVQAAPAAVERGIAAEDESAARRHRRRRGARR</sequence>
<protein>
    <submittedName>
        <fullName evidence="2">Uncharacterized protein</fullName>
    </submittedName>
</protein>
<accession>A0ABS7F4N2</accession>
<comment type="caution">
    <text evidence="2">The sequence shown here is derived from an EMBL/GenBank/DDBJ whole genome shotgun (WGS) entry which is preliminary data.</text>
</comment>
<dbReference type="EMBL" id="JAHZUY010000040">
    <property type="protein sequence ID" value="MBW8270454.1"/>
    <property type="molecule type" value="Genomic_DNA"/>
</dbReference>
<dbReference type="RefSeq" id="WP_220118193.1">
    <property type="nucleotide sequence ID" value="NZ_JAHZUY010000040.1"/>
</dbReference>
<keyword evidence="3" id="KW-1185">Reference proteome</keyword>
<evidence type="ECO:0000313" key="3">
    <source>
        <dbReference type="Proteomes" id="UP001519924"/>
    </source>
</evidence>
<name>A0ABS7F4N2_9PROT</name>
<gene>
    <name evidence="2" type="ORF">K1J50_13280</name>
</gene>
<organism evidence="2 3">
    <name type="scientific">Caldovatus aquaticus</name>
    <dbReference type="NCBI Taxonomy" id="2865671"/>
    <lineage>
        <taxon>Bacteria</taxon>
        <taxon>Pseudomonadati</taxon>
        <taxon>Pseudomonadota</taxon>
        <taxon>Alphaproteobacteria</taxon>
        <taxon>Acetobacterales</taxon>
        <taxon>Roseomonadaceae</taxon>
        <taxon>Caldovatus</taxon>
    </lineage>
</organism>
<dbReference type="Proteomes" id="UP001519924">
    <property type="component" value="Unassembled WGS sequence"/>
</dbReference>
<feature type="region of interest" description="Disordered" evidence="1">
    <location>
        <begin position="1"/>
        <end position="46"/>
    </location>
</feature>
<evidence type="ECO:0000256" key="1">
    <source>
        <dbReference type="SAM" id="MobiDB-lite"/>
    </source>
</evidence>
<proteinExistence type="predicted"/>
<feature type="compositionally biased region" description="Basic residues" evidence="1">
    <location>
        <begin position="36"/>
        <end position="46"/>
    </location>
</feature>